<keyword evidence="1" id="KW-0812">Transmembrane</keyword>
<feature type="transmembrane region" description="Helical" evidence="1">
    <location>
        <begin position="6"/>
        <end position="28"/>
    </location>
</feature>
<proteinExistence type="predicted"/>
<keyword evidence="3" id="KW-1185">Reference proteome</keyword>
<reference evidence="2 3" key="1">
    <citation type="submission" date="2014-09" db="EMBL/GenBank/DDBJ databases">
        <title>Genome sequences of Lysobacter dokdonensis DS-58.</title>
        <authorList>
            <person name="Kim J.F."/>
            <person name="Kwak M.-J."/>
        </authorList>
    </citation>
    <scope>NUCLEOTIDE SEQUENCE [LARGE SCALE GENOMIC DNA]</scope>
    <source>
        <strain evidence="2 3">DS-58</strain>
    </source>
</reference>
<evidence type="ECO:0008006" key="4">
    <source>
        <dbReference type="Google" id="ProtNLM"/>
    </source>
</evidence>
<evidence type="ECO:0000313" key="2">
    <source>
        <dbReference type="EMBL" id="KGQ19905.1"/>
    </source>
</evidence>
<organism evidence="2 3">
    <name type="scientific">Lysobacter dokdonensis DS-58</name>
    <dbReference type="NCBI Taxonomy" id="1300345"/>
    <lineage>
        <taxon>Bacteria</taxon>
        <taxon>Pseudomonadati</taxon>
        <taxon>Pseudomonadota</taxon>
        <taxon>Gammaproteobacteria</taxon>
        <taxon>Lysobacterales</taxon>
        <taxon>Lysobacteraceae</taxon>
        <taxon>Noviluteimonas</taxon>
    </lineage>
</organism>
<gene>
    <name evidence="2" type="ORF">LF41_2412</name>
</gene>
<dbReference type="AlphaFoldDB" id="A0A0A2WNN6"/>
<keyword evidence="1" id="KW-0472">Membrane</keyword>
<name>A0A0A2WNN6_9GAMM</name>
<evidence type="ECO:0000313" key="3">
    <source>
        <dbReference type="Proteomes" id="UP000030518"/>
    </source>
</evidence>
<comment type="caution">
    <text evidence="2">The sequence shown here is derived from an EMBL/GenBank/DDBJ whole genome shotgun (WGS) entry which is preliminary data.</text>
</comment>
<dbReference type="PATRIC" id="fig|1300345.3.peg.981"/>
<sequence>MIGCVMILSAIVLGLWAGVWWAFIGGIVDVIEQVRAPEMSAIAIAIGVAKVVFAGFIGWLAFAVLAIPGKLLILSD</sequence>
<dbReference type="Proteomes" id="UP000030518">
    <property type="component" value="Unassembled WGS sequence"/>
</dbReference>
<keyword evidence="1" id="KW-1133">Transmembrane helix</keyword>
<feature type="transmembrane region" description="Helical" evidence="1">
    <location>
        <begin position="40"/>
        <end position="67"/>
    </location>
</feature>
<dbReference type="EMBL" id="JRKJ01000005">
    <property type="protein sequence ID" value="KGQ19905.1"/>
    <property type="molecule type" value="Genomic_DNA"/>
</dbReference>
<accession>A0A0A2WNN6</accession>
<protein>
    <recommendedName>
        <fullName evidence="4">Transmembrane protein</fullName>
    </recommendedName>
</protein>
<dbReference type="STRING" id="1300345.LF41_2412"/>
<evidence type="ECO:0000256" key="1">
    <source>
        <dbReference type="SAM" id="Phobius"/>
    </source>
</evidence>